<comment type="caution">
    <text evidence="3">The sequence shown here is derived from an EMBL/GenBank/DDBJ whole genome shotgun (WGS) entry which is preliminary data.</text>
</comment>
<organism evidence="3">
    <name type="scientific">marine sediment metagenome</name>
    <dbReference type="NCBI Taxonomy" id="412755"/>
    <lineage>
        <taxon>unclassified sequences</taxon>
        <taxon>metagenomes</taxon>
        <taxon>ecological metagenomes</taxon>
    </lineage>
</organism>
<protein>
    <recommendedName>
        <fullName evidence="4">GspL periplasmic domain-containing protein</fullName>
    </recommendedName>
</protein>
<feature type="coiled-coil region" evidence="1">
    <location>
        <begin position="168"/>
        <end position="195"/>
    </location>
</feature>
<proteinExistence type="predicted"/>
<evidence type="ECO:0000313" key="3">
    <source>
        <dbReference type="EMBL" id="GAI95176.1"/>
    </source>
</evidence>
<evidence type="ECO:0000256" key="1">
    <source>
        <dbReference type="SAM" id="Coils"/>
    </source>
</evidence>
<keyword evidence="1" id="KW-0175">Coiled coil</keyword>
<evidence type="ECO:0000256" key="2">
    <source>
        <dbReference type="SAM" id="Phobius"/>
    </source>
</evidence>
<feature type="non-terminal residue" evidence="3">
    <location>
        <position position="265"/>
    </location>
</feature>
<dbReference type="AlphaFoldDB" id="X1TUW7"/>
<evidence type="ECO:0008006" key="4">
    <source>
        <dbReference type="Google" id="ProtNLM"/>
    </source>
</evidence>
<feature type="non-terminal residue" evidence="3">
    <location>
        <position position="1"/>
    </location>
</feature>
<sequence length="265" mass="29596">STAQDRNDLLTRQITLTTAAIEDDRQPTSIKIYDSSNNVDPQLLSQRLGFQIENIDLTALISVEPNALSDCSDKVAFAAAAGAAISLTDKTPVVDFRAVFSPFEGKKQKIQQNVKVVGICAAICLLAFGAYFQKKLINANIPRKQRRTVFEKDYIAVLPGSKELPDRFSEALRRLNKEKDRLERYEKGRIDAEGEKTISAKLTMTLEAFNKCAKKTNLQIDSVNITSKYIRLTGSTSNYQNTMELRKALVESNLNILQDELFPKG</sequence>
<reference evidence="3" key="1">
    <citation type="journal article" date="2014" name="Front. Microbiol.">
        <title>High frequency of phylogenetically diverse reductive dehalogenase-homologous genes in deep subseafloor sedimentary metagenomes.</title>
        <authorList>
            <person name="Kawai M."/>
            <person name="Futagami T."/>
            <person name="Toyoda A."/>
            <person name="Takaki Y."/>
            <person name="Nishi S."/>
            <person name="Hori S."/>
            <person name="Arai W."/>
            <person name="Tsubouchi T."/>
            <person name="Morono Y."/>
            <person name="Uchiyama I."/>
            <person name="Ito T."/>
            <person name="Fujiyama A."/>
            <person name="Inagaki F."/>
            <person name="Takami H."/>
        </authorList>
    </citation>
    <scope>NUCLEOTIDE SEQUENCE</scope>
    <source>
        <strain evidence="3">Expedition CK06-06</strain>
    </source>
</reference>
<feature type="transmembrane region" description="Helical" evidence="2">
    <location>
        <begin position="114"/>
        <end position="132"/>
    </location>
</feature>
<dbReference type="EMBL" id="BARW01023392">
    <property type="protein sequence ID" value="GAI95176.1"/>
    <property type="molecule type" value="Genomic_DNA"/>
</dbReference>
<gene>
    <name evidence="3" type="ORF">S12H4_38811</name>
</gene>
<keyword evidence="2" id="KW-1133">Transmembrane helix</keyword>
<name>X1TUW7_9ZZZZ</name>
<keyword evidence="2" id="KW-0812">Transmembrane</keyword>
<accession>X1TUW7</accession>
<keyword evidence="2" id="KW-0472">Membrane</keyword>